<dbReference type="PANTHER" id="PTHR42844:SF1">
    <property type="entry name" value="DIHYDRONEOPTERIN ALDOLASE 1-RELATED"/>
    <property type="match status" value="1"/>
</dbReference>
<dbReference type="GO" id="GO:0004150">
    <property type="term" value="F:dihydroneopterin aldolase activity"/>
    <property type="evidence" value="ECO:0007669"/>
    <property type="project" value="UniProtKB-UniRule"/>
</dbReference>
<dbReference type="InterPro" id="IPR006157">
    <property type="entry name" value="FolB_dom"/>
</dbReference>
<dbReference type="STRING" id="1137799.GZ78_20265"/>
<dbReference type="AlphaFoldDB" id="A0A081NET9"/>
<evidence type="ECO:0000256" key="6">
    <source>
        <dbReference type="RuleBase" id="RU362079"/>
    </source>
</evidence>
<evidence type="ECO:0000259" key="7">
    <source>
        <dbReference type="SMART" id="SM00905"/>
    </source>
</evidence>
<sequence length="121" mass="13658">MDRVRIEQLETQAVIGVYEFEHEAPQPLIIDLELEADFSRAFRSDDLSDALDYDAISQAVRAYCEASRYALLEALAGGIIKLIQANFSVDRVGVLIRKPQALKGAVASVWCERTREEMRQL</sequence>
<dbReference type="EMBL" id="JOKH01000004">
    <property type="protein sequence ID" value="KEQ16962.1"/>
    <property type="molecule type" value="Genomic_DNA"/>
</dbReference>
<evidence type="ECO:0000256" key="3">
    <source>
        <dbReference type="ARBA" id="ARBA00005708"/>
    </source>
</evidence>
<organism evidence="8 9">
    <name type="scientific">Endozoicomonas numazuensis</name>
    <dbReference type="NCBI Taxonomy" id="1137799"/>
    <lineage>
        <taxon>Bacteria</taxon>
        <taxon>Pseudomonadati</taxon>
        <taxon>Pseudomonadota</taxon>
        <taxon>Gammaproteobacteria</taxon>
        <taxon>Oceanospirillales</taxon>
        <taxon>Endozoicomonadaceae</taxon>
        <taxon>Endozoicomonas</taxon>
    </lineage>
</organism>
<keyword evidence="9" id="KW-1185">Reference proteome</keyword>
<comment type="function">
    <text evidence="6">Catalyzes the conversion of 7,8-dihydroneopterin to 6-hydroxymethyl-7,8-dihydropterin.</text>
</comment>
<dbReference type="InterPro" id="IPR043133">
    <property type="entry name" value="GTP-CH-I_C/QueF"/>
</dbReference>
<gene>
    <name evidence="8" type="ORF">GZ78_20265</name>
</gene>
<dbReference type="Gene3D" id="3.30.1130.10">
    <property type="match status" value="1"/>
</dbReference>
<comment type="caution">
    <text evidence="8">The sequence shown here is derived from an EMBL/GenBank/DDBJ whole genome shotgun (WGS) entry which is preliminary data.</text>
</comment>
<dbReference type="RefSeq" id="WP_034839305.1">
    <property type="nucleotide sequence ID" value="NZ_JOKH01000004.1"/>
</dbReference>
<keyword evidence="5 6" id="KW-0456">Lyase</keyword>
<comment type="pathway">
    <text evidence="2 6">Cofactor biosynthesis; tetrahydrofolate biosynthesis; 2-amino-4-hydroxy-6-hydroxymethyl-7,8-dihydropteridine diphosphate from 7,8-dihydroneopterin triphosphate: step 3/4.</text>
</comment>
<protein>
    <recommendedName>
        <fullName evidence="6">7,8-dihydroneopterin aldolase</fullName>
        <ecNumber evidence="6">4.1.2.25</ecNumber>
    </recommendedName>
</protein>
<proteinExistence type="inferred from homology"/>
<dbReference type="NCBIfam" id="TIGR00525">
    <property type="entry name" value="folB"/>
    <property type="match status" value="1"/>
</dbReference>
<evidence type="ECO:0000313" key="9">
    <source>
        <dbReference type="Proteomes" id="UP000028073"/>
    </source>
</evidence>
<dbReference type="eggNOG" id="COG1539">
    <property type="taxonomic scope" value="Bacteria"/>
</dbReference>
<dbReference type="GO" id="GO:0046656">
    <property type="term" value="P:folic acid biosynthetic process"/>
    <property type="evidence" value="ECO:0007669"/>
    <property type="project" value="UniProtKB-UniRule"/>
</dbReference>
<dbReference type="PANTHER" id="PTHR42844">
    <property type="entry name" value="DIHYDRONEOPTERIN ALDOLASE 1-RELATED"/>
    <property type="match status" value="1"/>
</dbReference>
<dbReference type="SUPFAM" id="SSF55620">
    <property type="entry name" value="Tetrahydrobiopterin biosynthesis enzymes-like"/>
    <property type="match status" value="1"/>
</dbReference>
<evidence type="ECO:0000313" key="8">
    <source>
        <dbReference type="EMBL" id="KEQ16962.1"/>
    </source>
</evidence>
<dbReference type="NCBIfam" id="TIGR00526">
    <property type="entry name" value="folB_dom"/>
    <property type="match status" value="1"/>
</dbReference>
<evidence type="ECO:0000256" key="5">
    <source>
        <dbReference type="ARBA" id="ARBA00023239"/>
    </source>
</evidence>
<reference evidence="8 9" key="1">
    <citation type="submission" date="2014-06" db="EMBL/GenBank/DDBJ databases">
        <title>Whole Genome Sequences of Three Symbiotic Endozoicomonas Bacteria.</title>
        <authorList>
            <person name="Neave M.J."/>
            <person name="Apprill A."/>
            <person name="Voolstra C.R."/>
        </authorList>
    </citation>
    <scope>NUCLEOTIDE SEQUENCE [LARGE SCALE GENOMIC DNA]</scope>
    <source>
        <strain evidence="8 9">DSM 25634</strain>
    </source>
</reference>
<dbReference type="InterPro" id="IPR006156">
    <property type="entry name" value="Dihydroneopterin_aldolase"/>
</dbReference>
<dbReference type="Pfam" id="PF02152">
    <property type="entry name" value="FolB"/>
    <property type="match status" value="1"/>
</dbReference>
<comment type="catalytic activity">
    <reaction evidence="1 6">
        <text>7,8-dihydroneopterin = 6-hydroxymethyl-7,8-dihydropterin + glycolaldehyde</text>
        <dbReference type="Rhea" id="RHEA:10540"/>
        <dbReference type="ChEBI" id="CHEBI:17001"/>
        <dbReference type="ChEBI" id="CHEBI:17071"/>
        <dbReference type="ChEBI" id="CHEBI:44841"/>
        <dbReference type="EC" id="4.1.2.25"/>
    </reaction>
</comment>
<dbReference type="GO" id="GO:0046654">
    <property type="term" value="P:tetrahydrofolate biosynthetic process"/>
    <property type="evidence" value="ECO:0007669"/>
    <property type="project" value="UniProtKB-UniRule"/>
</dbReference>
<dbReference type="EC" id="4.1.2.25" evidence="6"/>
<evidence type="ECO:0000256" key="4">
    <source>
        <dbReference type="ARBA" id="ARBA00022909"/>
    </source>
</evidence>
<name>A0A081NET9_9GAMM</name>
<dbReference type="Proteomes" id="UP000028073">
    <property type="component" value="Unassembled WGS sequence"/>
</dbReference>
<dbReference type="UniPathway" id="UPA00077">
    <property type="reaction ID" value="UER00154"/>
</dbReference>
<evidence type="ECO:0000256" key="1">
    <source>
        <dbReference type="ARBA" id="ARBA00001353"/>
    </source>
</evidence>
<accession>A0A081NET9</accession>
<evidence type="ECO:0000256" key="2">
    <source>
        <dbReference type="ARBA" id="ARBA00005013"/>
    </source>
</evidence>
<dbReference type="SMART" id="SM00905">
    <property type="entry name" value="FolB"/>
    <property type="match status" value="1"/>
</dbReference>
<feature type="domain" description="Dihydroneopterin aldolase/epimerase" evidence="7">
    <location>
        <begin position="4"/>
        <end position="115"/>
    </location>
</feature>
<keyword evidence="4 6" id="KW-0289">Folate biosynthesis</keyword>
<dbReference type="OrthoDB" id="9810587at2"/>
<comment type="similarity">
    <text evidence="3 6">Belongs to the DHNA family.</text>
</comment>
<dbReference type="GO" id="GO:0005737">
    <property type="term" value="C:cytoplasm"/>
    <property type="evidence" value="ECO:0007669"/>
    <property type="project" value="TreeGrafter"/>
</dbReference>